<sequence length="127" mass="13399">MTPTGNPPLHGVIGFEPTPVRSYKDRKEIAGAACDVQGVGYTAELTTPGLVNLPDQRSNSQPVTVTCIADGVTRTEVASAYSKTSQKNSNNAAGSGLLGAAIVGVYNGVRDKSNDDWGYPEIRVRFD</sequence>
<evidence type="ECO:0000313" key="2">
    <source>
        <dbReference type="Proteomes" id="UP000238137"/>
    </source>
</evidence>
<evidence type="ECO:0000313" key="1">
    <source>
        <dbReference type="EMBL" id="RNF33147.1"/>
    </source>
</evidence>
<comment type="caution">
    <text evidence="1">The sequence shown here is derived from an EMBL/GenBank/DDBJ whole genome shotgun (WGS) entry which is preliminary data.</text>
</comment>
<dbReference type="Proteomes" id="UP000238137">
    <property type="component" value="Unassembled WGS sequence"/>
</dbReference>
<gene>
    <name evidence="1" type="ORF">A7A09_018430</name>
</gene>
<reference evidence="1" key="1">
    <citation type="submission" date="2018-05" db="EMBL/GenBank/DDBJ databases">
        <title>Reclassification of Methylarcula marina and Methylarcula terricola as Paracoccus methylarcula sp.nov., comb.nov. and Paracoccus terricola comb.nov.</title>
        <authorList>
            <person name="Shmareva M.N."/>
            <person name="Doronina N.V."/>
            <person name="Vasilenko O.V."/>
            <person name="Tarlachkov S.V."/>
            <person name="Trotsenko Y.A."/>
        </authorList>
    </citation>
    <scope>NUCLEOTIDE SEQUENCE [LARGE SCALE GENOMIC DNA]</scope>
    <source>
        <strain evidence="1">VKM B-2159</strain>
    </source>
</reference>
<dbReference type="AlphaFoldDB" id="A0A3R7PN74"/>
<keyword evidence="2" id="KW-1185">Reference proteome</keyword>
<organism evidence="1 2">
    <name type="scientific">Paracoccus methylarcula</name>
    <dbReference type="NCBI Taxonomy" id="72022"/>
    <lineage>
        <taxon>Bacteria</taxon>
        <taxon>Pseudomonadati</taxon>
        <taxon>Pseudomonadota</taxon>
        <taxon>Alphaproteobacteria</taxon>
        <taxon>Rhodobacterales</taxon>
        <taxon>Paracoccaceae</taxon>
        <taxon>Paracoccus</taxon>
    </lineage>
</organism>
<protein>
    <submittedName>
        <fullName evidence="1">Uncharacterized protein</fullName>
    </submittedName>
</protein>
<dbReference type="EMBL" id="PXNQ02000013">
    <property type="protein sequence ID" value="RNF33147.1"/>
    <property type="molecule type" value="Genomic_DNA"/>
</dbReference>
<proteinExistence type="predicted"/>
<name>A0A3R7PN74_9RHOB</name>
<accession>A0A3R7PN74</accession>